<protein>
    <submittedName>
        <fullName evidence="2">Uncharacterized protein</fullName>
    </submittedName>
</protein>
<name>A0A6J4RZI1_9ACTN</name>
<dbReference type="AlphaFoldDB" id="A0A6J4RZI1"/>
<sequence length="48" mass="5388">GRRGGSGQRWRRGRGGARRSRRWCRGGCRGLPRGRASGPVLRRRAPTM</sequence>
<dbReference type="EMBL" id="CADCVL010000223">
    <property type="protein sequence ID" value="CAA9479714.1"/>
    <property type="molecule type" value="Genomic_DNA"/>
</dbReference>
<gene>
    <name evidence="2" type="ORF">AVDCRST_MAG65-1366</name>
</gene>
<feature type="non-terminal residue" evidence="2">
    <location>
        <position position="48"/>
    </location>
</feature>
<organism evidence="2">
    <name type="scientific">uncultured Solirubrobacteraceae bacterium</name>
    <dbReference type="NCBI Taxonomy" id="1162706"/>
    <lineage>
        <taxon>Bacteria</taxon>
        <taxon>Bacillati</taxon>
        <taxon>Actinomycetota</taxon>
        <taxon>Thermoleophilia</taxon>
        <taxon>Solirubrobacterales</taxon>
        <taxon>Solirubrobacteraceae</taxon>
        <taxon>environmental samples</taxon>
    </lineage>
</organism>
<reference evidence="2" key="1">
    <citation type="submission" date="2020-02" db="EMBL/GenBank/DDBJ databases">
        <authorList>
            <person name="Meier V. D."/>
        </authorList>
    </citation>
    <scope>NUCLEOTIDE SEQUENCE</scope>
    <source>
        <strain evidence="2">AVDCRST_MAG65</strain>
    </source>
</reference>
<evidence type="ECO:0000313" key="2">
    <source>
        <dbReference type="EMBL" id="CAA9479714.1"/>
    </source>
</evidence>
<evidence type="ECO:0000256" key="1">
    <source>
        <dbReference type="SAM" id="MobiDB-lite"/>
    </source>
</evidence>
<proteinExistence type="predicted"/>
<accession>A0A6J4RZI1</accession>
<feature type="non-terminal residue" evidence="2">
    <location>
        <position position="1"/>
    </location>
</feature>
<feature type="compositionally biased region" description="Basic residues" evidence="1">
    <location>
        <begin position="1"/>
        <end position="24"/>
    </location>
</feature>
<feature type="region of interest" description="Disordered" evidence="1">
    <location>
        <begin position="1"/>
        <end position="48"/>
    </location>
</feature>